<reference evidence="11" key="1">
    <citation type="journal article" date="2019" name="Int. J. Syst. Evol. Microbiol.">
        <title>The Global Catalogue of Microorganisms (GCM) 10K type strain sequencing project: providing services to taxonomists for standard genome sequencing and annotation.</title>
        <authorList>
            <consortium name="The Broad Institute Genomics Platform"/>
            <consortium name="The Broad Institute Genome Sequencing Center for Infectious Disease"/>
            <person name="Wu L."/>
            <person name="Ma J."/>
        </authorList>
    </citation>
    <scope>NUCLEOTIDE SEQUENCE [LARGE SCALE GENOMIC DNA]</scope>
    <source>
        <strain evidence="11">CGMCC 4.6946</strain>
    </source>
</reference>
<evidence type="ECO:0000256" key="7">
    <source>
        <dbReference type="SAM" id="Phobius"/>
    </source>
</evidence>
<evidence type="ECO:0000256" key="3">
    <source>
        <dbReference type="ARBA" id="ARBA00022475"/>
    </source>
</evidence>
<evidence type="ECO:0000256" key="1">
    <source>
        <dbReference type="ARBA" id="ARBA00004651"/>
    </source>
</evidence>
<evidence type="ECO:0000256" key="6">
    <source>
        <dbReference type="ARBA" id="ARBA00023136"/>
    </source>
</evidence>
<dbReference type="InterPro" id="IPR007353">
    <property type="entry name" value="DUF421"/>
</dbReference>
<proteinExistence type="inferred from homology"/>
<dbReference type="InterPro" id="IPR048454">
    <property type="entry name" value="YetF_N"/>
</dbReference>
<keyword evidence="4 7" id="KW-0812">Transmembrane</keyword>
<dbReference type="InterPro" id="IPR023090">
    <property type="entry name" value="UPF0702_alpha/beta_dom_sf"/>
</dbReference>
<evidence type="ECO:0000259" key="8">
    <source>
        <dbReference type="Pfam" id="PF04239"/>
    </source>
</evidence>
<evidence type="ECO:0000256" key="4">
    <source>
        <dbReference type="ARBA" id="ARBA00022692"/>
    </source>
</evidence>
<evidence type="ECO:0000256" key="5">
    <source>
        <dbReference type="ARBA" id="ARBA00022989"/>
    </source>
</evidence>
<feature type="domain" description="YetF C-terminal" evidence="8">
    <location>
        <begin position="90"/>
        <end position="159"/>
    </location>
</feature>
<comment type="caution">
    <text evidence="10">The sequence shown here is derived from an EMBL/GenBank/DDBJ whole genome shotgun (WGS) entry which is preliminary data.</text>
</comment>
<evidence type="ECO:0000313" key="10">
    <source>
        <dbReference type="EMBL" id="MFC4905070.1"/>
    </source>
</evidence>
<dbReference type="Proteomes" id="UP001595797">
    <property type="component" value="Unassembled WGS sequence"/>
</dbReference>
<name>A0ABV9TPB5_9MICC</name>
<feature type="transmembrane region" description="Helical" evidence="7">
    <location>
        <begin position="12"/>
        <end position="30"/>
    </location>
</feature>
<dbReference type="PANTHER" id="PTHR34582:SF6">
    <property type="entry name" value="UPF0702 TRANSMEMBRANE PROTEIN YCAP"/>
    <property type="match status" value="1"/>
</dbReference>
<keyword evidence="6 7" id="KW-0472">Membrane</keyword>
<evidence type="ECO:0000313" key="11">
    <source>
        <dbReference type="Proteomes" id="UP001595797"/>
    </source>
</evidence>
<comment type="similarity">
    <text evidence="2">Belongs to the UPF0702 family.</text>
</comment>
<dbReference type="RefSeq" id="WP_277551320.1">
    <property type="nucleotide sequence ID" value="NZ_JARAMH010000008.1"/>
</dbReference>
<feature type="transmembrane region" description="Helical" evidence="7">
    <location>
        <begin position="42"/>
        <end position="61"/>
    </location>
</feature>
<dbReference type="Gene3D" id="3.30.240.20">
    <property type="entry name" value="bsu07140 like domains"/>
    <property type="match status" value="1"/>
</dbReference>
<organism evidence="10 11">
    <name type="scientific">Kocuria oceani</name>
    <dbReference type="NCBI Taxonomy" id="988827"/>
    <lineage>
        <taxon>Bacteria</taxon>
        <taxon>Bacillati</taxon>
        <taxon>Actinomycetota</taxon>
        <taxon>Actinomycetes</taxon>
        <taxon>Micrococcales</taxon>
        <taxon>Micrococcaceae</taxon>
        <taxon>Kocuria</taxon>
    </lineage>
</organism>
<dbReference type="EMBL" id="JBHSIW010000024">
    <property type="protein sequence ID" value="MFC4905070.1"/>
    <property type="molecule type" value="Genomic_DNA"/>
</dbReference>
<feature type="transmembrane region" description="Helical" evidence="7">
    <location>
        <begin position="67"/>
        <end position="84"/>
    </location>
</feature>
<dbReference type="Pfam" id="PF20730">
    <property type="entry name" value="YetF_N"/>
    <property type="match status" value="1"/>
</dbReference>
<dbReference type="Pfam" id="PF04239">
    <property type="entry name" value="DUF421"/>
    <property type="match status" value="1"/>
</dbReference>
<comment type="subcellular location">
    <subcellularLocation>
        <location evidence="1">Cell membrane</location>
        <topology evidence="1">Multi-pass membrane protein</topology>
    </subcellularLocation>
</comment>
<keyword evidence="3" id="KW-1003">Cell membrane</keyword>
<sequence>MVNLFFDGWAPLGRILLVGTLAYLALVLLLRASGKRTLAQMSSFDFVITVAIGATFGRILTARSVPLLEAVTAFTLLVTLQYLVSSLQIRSRRFSRAITAEPTLLLHRGQVLHQALRRERLTEKELEGAVRKHGLGSLTEATAVVLEADGSLSVISPGNTGDSAILPATDHG</sequence>
<dbReference type="PANTHER" id="PTHR34582">
    <property type="entry name" value="UPF0702 TRANSMEMBRANE PROTEIN YCAP"/>
    <property type="match status" value="1"/>
</dbReference>
<accession>A0ABV9TPB5</accession>
<keyword evidence="11" id="KW-1185">Reference proteome</keyword>
<evidence type="ECO:0000256" key="2">
    <source>
        <dbReference type="ARBA" id="ARBA00006448"/>
    </source>
</evidence>
<gene>
    <name evidence="10" type="ORF">ACFPCS_15985</name>
</gene>
<protein>
    <submittedName>
        <fullName evidence="10">DUF421 domain-containing protein</fullName>
    </submittedName>
</protein>
<keyword evidence="5 7" id="KW-1133">Transmembrane helix</keyword>
<evidence type="ECO:0000259" key="9">
    <source>
        <dbReference type="Pfam" id="PF20730"/>
    </source>
</evidence>
<feature type="domain" description="YetF-like N-terminal transmembrane" evidence="9">
    <location>
        <begin position="20"/>
        <end position="85"/>
    </location>
</feature>